<feature type="coiled-coil region" evidence="1">
    <location>
        <begin position="187"/>
        <end position="264"/>
    </location>
</feature>
<reference evidence="3" key="3">
    <citation type="submission" date="2025-09" db="UniProtKB">
        <authorList>
            <consortium name="Ensembl"/>
        </authorList>
    </citation>
    <scope>IDENTIFICATION</scope>
</reference>
<dbReference type="InterPro" id="IPR029236">
    <property type="entry name" value="DUF4618"/>
</dbReference>
<evidence type="ECO:0008006" key="5">
    <source>
        <dbReference type="Google" id="ProtNLM"/>
    </source>
</evidence>
<organism evidence="3 4">
    <name type="scientific">Podarcis muralis</name>
    <name type="common">Wall lizard</name>
    <name type="synonym">Lacerta muralis</name>
    <dbReference type="NCBI Taxonomy" id="64176"/>
    <lineage>
        <taxon>Eukaryota</taxon>
        <taxon>Metazoa</taxon>
        <taxon>Chordata</taxon>
        <taxon>Craniata</taxon>
        <taxon>Vertebrata</taxon>
        <taxon>Euteleostomi</taxon>
        <taxon>Lepidosauria</taxon>
        <taxon>Squamata</taxon>
        <taxon>Bifurcata</taxon>
        <taxon>Unidentata</taxon>
        <taxon>Episquamata</taxon>
        <taxon>Laterata</taxon>
        <taxon>Lacertibaenia</taxon>
        <taxon>Lacertidae</taxon>
        <taxon>Podarcis</taxon>
    </lineage>
</organism>
<dbReference type="OMA" id="CNHEDFL"/>
<reference evidence="3" key="2">
    <citation type="submission" date="2025-08" db="UniProtKB">
        <authorList>
            <consortium name="Ensembl"/>
        </authorList>
    </citation>
    <scope>IDENTIFICATION</scope>
</reference>
<evidence type="ECO:0000256" key="1">
    <source>
        <dbReference type="SAM" id="Coils"/>
    </source>
</evidence>
<dbReference type="CTD" id="121004679"/>
<proteinExistence type="predicted"/>
<dbReference type="Proteomes" id="UP000472272">
    <property type="component" value="Chromosome 6"/>
</dbReference>
<gene>
    <name evidence="3" type="primary">C6H20orf96</name>
</gene>
<dbReference type="Pfam" id="PF15397">
    <property type="entry name" value="DUF4618"/>
    <property type="match status" value="1"/>
</dbReference>
<evidence type="ECO:0000313" key="3">
    <source>
        <dbReference type="Ensembl" id="ENSPMRP00000007019.1"/>
    </source>
</evidence>
<sequence length="370" mass="42992">MAFQSPTIFPKSLISSIRQTDYSKWQRDNGARKSALKLNMPPISASKDLKKKGGVSSPEKPKEKKIEWATTARTVVRMMPSMRQKSTWNLNMTKEMARAKRLENIRIIQRFIKHKTNSLEEIKRHSNFLLEKNRALMEEIKEMDADTVVQARGLLQQYDMFRTIIRSLRDSSQNQAGVAKADLAAAEKTVEKNLGKLDQEMKRMQAKVHVLQEELNILRTYMDKEYPVKAVQIASLMRSVRNLNEEQQDELEEMEDVFKKCLDNMATKAQKERERFLQRVTEKKLMEYQDGLHQMDKNNLELKRQISKQKEVIAGLVKDVTALHKNLNTLHHSTGDPREVIFADVLLRRPKCTPDMDIVLNIPTDEDFPL</sequence>
<protein>
    <recommendedName>
        <fullName evidence="5">Lebercilin domain-containing protein</fullName>
    </recommendedName>
</protein>
<evidence type="ECO:0000256" key="2">
    <source>
        <dbReference type="SAM" id="MobiDB-lite"/>
    </source>
</evidence>
<dbReference type="Ensembl" id="ENSPMRT00000007508.1">
    <property type="protein sequence ID" value="ENSPMRP00000007019.1"/>
    <property type="gene ID" value="ENSPMRG00000004773.1"/>
</dbReference>
<keyword evidence="1" id="KW-0175">Coiled coil</keyword>
<dbReference type="GeneID" id="114599818"/>
<dbReference type="PANTHER" id="PTHR28574">
    <property type="entry name" value="RIKEN CDNA 6820408C15"/>
    <property type="match status" value="1"/>
</dbReference>
<dbReference type="GeneTree" id="ENSGT00940000166479"/>
<feature type="region of interest" description="Disordered" evidence="2">
    <location>
        <begin position="24"/>
        <end position="65"/>
    </location>
</feature>
<accession>A0A670I5R7</accession>
<dbReference type="OrthoDB" id="10003267at2759"/>
<name>A0A670I5R7_PODMU</name>
<evidence type="ECO:0000313" key="4">
    <source>
        <dbReference type="Proteomes" id="UP000472272"/>
    </source>
</evidence>
<dbReference type="AlphaFoldDB" id="A0A670I5R7"/>
<feature type="coiled-coil region" evidence="1">
    <location>
        <begin position="119"/>
        <end position="146"/>
    </location>
</feature>
<dbReference type="RefSeq" id="XP_028591400.1">
    <property type="nucleotide sequence ID" value="XM_028735567.1"/>
</dbReference>
<reference evidence="3 4" key="1">
    <citation type="journal article" date="2019" name="Proc. Natl. Acad. Sci. U.S.A.">
        <title>Regulatory changes in pterin and carotenoid genes underlie balanced color polymorphisms in the wall lizard.</title>
        <authorList>
            <person name="Andrade P."/>
            <person name="Pinho C."/>
            <person name="Perez I de Lanuza G."/>
            <person name="Afonso S."/>
            <person name="Brejcha J."/>
            <person name="Rubin C.J."/>
            <person name="Wallerman O."/>
            <person name="Pereira P."/>
            <person name="Sabatino S.J."/>
            <person name="Bellati A."/>
            <person name="Pellitteri-Rosa D."/>
            <person name="Bosakova Z."/>
            <person name="Bunikis I."/>
            <person name="Carretero M.A."/>
            <person name="Feiner N."/>
            <person name="Marsik P."/>
            <person name="Pauperio F."/>
            <person name="Salvi D."/>
            <person name="Soler L."/>
            <person name="While G.M."/>
            <person name="Uller T."/>
            <person name="Font E."/>
            <person name="Andersson L."/>
            <person name="Carneiro M."/>
        </authorList>
    </citation>
    <scope>NUCLEOTIDE SEQUENCE</scope>
</reference>
<dbReference type="KEGG" id="pmua:114599818"/>
<dbReference type="PANTHER" id="PTHR28574:SF1">
    <property type="entry name" value="RIKEN CDNA 6820408C15 GENE"/>
    <property type="match status" value="1"/>
</dbReference>
<keyword evidence="4" id="KW-1185">Reference proteome</keyword>